<dbReference type="Proteomes" id="UP001529510">
    <property type="component" value="Unassembled WGS sequence"/>
</dbReference>
<accession>A0ABD0NBT0</accession>
<proteinExistence type="predicted"/>
<keyword evidence="2" id="KW-1185">Reference proteome</keyword>
<evidence type="ECO:0000313" key="1">
    <source>
        <dbReference type="EMBL" id="KAL0159082.1"/>
    </source>
</evidence>
<evidence type="ECO:0000313" key="2">
    <source>
        <dbReference type="Proteomes" id="UP001529510"/>
    </source>
</evidence>
<feature type="non-terminal residue" evidence="1">
    <location>
        <position position="201"/>
    </location>
</feature>
<dbReference type="AlphaFoldDB" id="A0ABD0NBT0"/>
<name>A0ABD0NBT0_CIRMR</name>
<protein>
    <submittedName>
        <fullName evidence="1">Uncharacterized protein</fullName>
    </submittedName>
</protein>
<feature type="non-terminal residue" evidence="1">
    <location>
        <position position="1"/>
    </location>
</feature>
<comment type="caution">
    <text evidence="1">The sequence shown here is derived from an EMBL/GenBank/DDBJ whole genome shotgun (WGS) entry which is preliminary data.</text>
</comment>
<reference evidence="1 2" key="1">
    <citation type="submission" date="2024-05" db="EMBL/GenBank/DDBJ databases">
        <title>Genome sequencing and assembly of Indian major carp, Cirrhinus mrigala (Hamilton, 1822).</title>
        <authorList>
            <person name="Mohindra V."/>
            <person name="Chowdhury L.M."/>
            <person name="Lal K."/>
            <person name="Jena J.K."/>
        </authorList>
    </citation>
    <scope>NUCLEOTIDE SEQUENCE [LARGE SCALE GENOMIC DNA]</scope>
    <source>
        <strain evidence="1">CM1030</strain>
        <tissue evidence="1">Blood</tissue>
    </source>
</reference>
<dbReference type="EMBL" id="JAMKFB020000023">
    <property type="protein sequence ID" value="KAL0159082.1"/>
    <property type="molecule type" value="Genomic_DNA"/>
</dbReference>
<organism evidence="1 2">
    <name type="scientific">Cirrhinus mrigala</name>
    <name type="common">Mrigala</name>
    <dbReference type="NCBI Taxonomy" id="683832"/>
    <lineage>
        <taxon>Eukaryota</taxon>
        <taxon>Metazoa</taxon>
        <taxon>Chordata</taxon>
        <taxon>Craniata</taxon>
        <taxon>Vertebrata</taxon>
        <taxon>Euteleostomi</taxon>
        <taxon>Actinopterygii</taxon>
        <taxon>Neopterygii</taxon>
        <taxon>Teleostei</taxon>
        <taxon>Ostariophysi</taxon>
        <taxon>Cypriniformes</taxon>
        <taxon>Cyprinidae</taxon>
        <taxon>Labeoninae</taxon>
        <taxon>Labeonini</taxon>
        <taxon>Cirrhinus</taxon>
    </lineage>
</organism>
<gene>
    <name evidence="1" type="ORF">M9458_047158</name>
</gene>
<sequence length="201" mass="22115">KIGEVPAERPKPDAELIRVLSKAVEDLGLEWSALDKWYLPVTRQQSSRQRLAPFLPAVNDELTKTWCAPYSARVNPSTAAALTTIDGADEKGHSKLPPLEEAVATHLCPPSALRLKAHAAHPSKPCMTSLAVLQVFQAKLLCSVDKSGQQHQEVFNELRTAKICLCTTKAMAQAITKTMASLVVLERHLWLNLTEDAKNFL</sequence>